<keyword evidence="4" id="KW-0449">Lipoprotein</keyword>
<dbReference type="PANTHER" id="PTHR42953">
    <property type="entry name" value="HIGH-AFFINITY ZINC UPTAKE SYSTEM PROTEIN ZNUA-RELATED"/>
    <property type="match status" value="1"/>
</dbReference>
<keyword evidence="2" id="KW-0813">Transport</keyword>
<dbReference type="InterPro" id="IPR050492">
    <property type="entry name" value="Bact_metal-bind_prot9"/>
</dbReference>
<dbReference type="InterPro" id="IPR006127">
    <property type="entry name" value="ZnuA-like"/>
</dbReference>
<dbReference type="Gene3D" id="3.40.50.1980">
    <property type="entry name" value="Nitrogenase molybdenum iron protein domain"/>
    <property type="match status" value="2"/>
</dbReference>
<organism evidence="4">
    <name type="scientific">gut metagenome</name>
    <dbReference type="NCBI Taxonomy" id="749906"/>
    <lineage>
        <taxon>unclassified sequences</taxon>
        <taxon>metagenomes</taxon>
        <taxon>organismal metagenomes</taxon>
    </lineage>
</organism>
<keyword evidence="3" id="KW-0732">Signal</keyword>
<name>J9G594_9ZZZZ</name>
<dbReference type="Pfam" id="PF01297">
    <property type="entry name" value="ZnuA"/>
    <property type="match status" value="1"/>
</dbReference>
<dbReference type="GO" id="GO:0030001">
    <property type="term" value="P:metal ion transport"/>
    <property type="evidence" value="ECO:0007669"/>
    <property type="project" value="InterPro"/>
</dbReference>
<dbReference type="PANTHER" id="PTHR42953:SF3">
    <property type="entry name" value="HIGH-AFFINITY ZINC UPTAKE SYSTEM PROTEIN ZNUA"/>
    <property type="match status" value="1"/>
</dbReference>
<proteinExistence type="inferred from homology"/>
<comment type="similarity">
    <text evidence="1">Belongs to the bacterial solute-binding protein 9 family.</text>
</comment>
<accession>J9G594</accession>
<dbReference type="AlphaFoldDB" id="J9G594"/>
<dbReference type="SUPFAM" id="SSF53807">
    <property type="entry name" value="Helical backbone' metal receptor"/>
    <property type="match status" value="1"/>
</dbReference>
<evidence type="ECO:0000256" key="3">
    <source>
        <dbReference type="ARBA" id="ARBA00022729"/>
    </source>
</evidence>
<evidence type="ECO:0000256" key="1">
    <source>
        <dbReference type="ARBA" id="ARBA00011028"/>
    </source>
</evidence>
<evidence type="ECO:0000313" key="4">
    <source>
        <dbReference type="EMBL" id="EJW94679.1"/>
    </source>
</evidence>
<comment type="caution">
    <text evidence="4">The sequence shown here is derived from an EMBL/GenBank/DDBJ whole genome shotgun (WGS) entry which is preliminary data.</text>
</comment>
<evidence type="ECO:0000256" key="2">
    <source>
        <dbReference type="ARBA" id="ARBA00022448"/>
    </source>
</evidence>
<sequence length="329" mass="37593">MDPSCRLISPIIGQKDMRCPSHLLFKTQKKMKLTLHHHLAQLHSTLLYRSLTFLLFFQLLGLSSCQYEYKIDERLLTVSIEPLRYITEAIAGDCYTITTLTPEGVSPESYMPTPQQFAKMNDGSAYIYIGSLGFEMQNISKIIENCPHLYVVDVSSNIPAITHQHSCDASDSADPHIWTSPENIKIIARNICKALVHMDSTNTLIYKENLVKFNHHIDSIDYAIRHQLKDLKHRTFLINHPALAYFAKQYKLHQLSIEHEGKEGSAERVAQLIEQCKRDSVKTVFIQKQNSGRAAQRIAEEIGAKTVTINPLNYRWDEEILNIANSLSR</sequence>
<gene>
    <name evidence="4" type="ORF">EVA_17213</name>
</gene>
<protein>
    <submittedName>
        <fullName evidence="4">ABC transporter metal-binding lipoprotein</fullName>
    </submittedName>
</protein>
<reference evidence="4" key="1">
    <citation type="journal article" date="2012" name="PLoS ONE">
        <title>Gene sets for utilization of primary and secondary nutrition supplies in the distal gut of endangered iberian lynx.</title>
        <authorList>
            <person name="Alcaide M."/>
            <person name="Messina E."/>
            <person name="Richter M."/>
            <person name="Bargiela R."/>
            <person name="Peplies J."/>
            <person name="Huws S.A."/>
            <person name="Newbold C.J."/>
            <person name="Golyshin P.N."/>
            <person name="Simon M.A."/>
            <person name="Lopez G."/>
            <person name="Yakimov M.M."/>
            <person name="Ferrer M."/>
        </authorList>
    </citation>
    <scope>NUCLEOTIDE SEQUENCE</scope>
</reference>
<dbReference type="EMBL" id="AMCI01006241">
    <property type="protein sequence ID" value="EJW94679.1"/>
    <property type="molecule type" value="Genomic_DNA"/>
</dbReference>
<dbReference type="GO" id="GO:0046872">
    <property type="term" value="F:metal ion binding"/>
    <property type="evidence" value="ECO:0007669"/>
    <property type="project" value="InterPro"/>
</dbReference>